<dbReference type="FunFam" id="3.40.50.300:FF:000106">
    <property type="entry name" value="Adenylate kinase mitochondrial"/>
    <property type="match status" value="1"/>
</dbReference>
<dbReference type="InterPro" id="IPR033690">
    <property type="entry name" value="Adenylat_kinase_CS"/>
</dbReference>
<dbReference type="EMBL" id="QMWP01000085">
    <property type="protein sequence ID" value="RLG70071.1"/>
    <property type="molecule type" value="Genomic_DNA"/>
</dbReference>
<keyword evidence="4" id="KW-0862">Zinc</keyword>
<feature type="binding site" evidence="4">
    <location>
        <position position="199"/>
    </location>
    <ligand>
        <name>ATP</name>
        <dbReference type="ChEBI" id="CHEBI:30616"/>
    </ligand>
</feature>
<dbReference type="NCBIfam" id="NF001381">
    <property type="entry name" value="PRK00279.1-3"/>
    <property type="match status" value="1"/>
</dbReference>
<keyword evidence="2 4" id="KW-0547">Nucleotide-binding</keyword>
<feature type="binding site" evidence="4">
    <location>
        <position position="31"/>
    </location>
    <ligand>
        <name>AMP</name>
        <dbReference type="ChEBI" id="CHEBI:456215"/>
    </ligand>
</feature>
<reference evidence="8 9" key="1">
    <citation type="submission" date="2018-06" db="EMBL/GenBank/DDBJ databases">
        <title>Extensive metabolic versatility and redundancy in microbially diverse, dynamic hydrothermal sediments.</title>
        <authorList>
            <person name="Dombrowski N."/>
            <person name="Teske A."/>
            <person name="Baker B.J."/>
        </authorList>
    </citation>
    <scope>NUCLEOTIDE SEQUENCE [LARGE SCALE GENOMIC DNA]</scope>
    <source>
        <strain evidence="8">B51_G17</strain>
    </source>
</reference>
<dbReference type="GO" id="GO:0008270">
    <property type="term" value="F:zinc ion binding"/>
    <property type="evidence" value="ECO:0007669"/>
    <property type="project" value="UniProtKB-UniRule"/>
</dbReference>
<feature type="binding site" evidence="4">
    <location>
        <begin position="137"/>
        <end position="138"/>
    </location>
    <ligand>
        <name>ATP</name>
        <dbReference type="ChEBI" id="CHEBI:30616"/>
    </ligand>
</feature>
<proteinExistence type="inferred from homology"/>
<dbReference type="InterPro" id="IPR027417">
    <property type="entry name" value="P-loop_NTPase"/>
</dbReference>
<evidence type="ECO:0000256" key="2">
    <source>
        <dbReference type="ARBA" id="ARBA00022741"/>
    </source>
</evidence>
<gene>
    <name evidence="4" type="primary">adk</name>
    <name evidence="8" type="ORF">DRO04_02415</name>
</gene>
<dbReference type="PROSITE" id="PS00113">
    <property type="entry name" value="ADENYLATE_KINASE"/>
    <property type="match status" value="1"/>
</dbReference>
<dbReference type="PRINTS" id="PR00094">
    <property type="entry name" value="ADENYLTKNASE"/>
</dbReference>
<feature type="binding site" evidence="4">
    <location>
        <position position="160"/>
    </location>
    <ligand>
        <name>AMP</name>
        <dbReference type="ChEBI" id="CHEBI:456215"/>
    </ligand>
</feature>
<dbReference type="GO" id="GO:0005737">
    <property type="term" value="C:cytoplasm"/>
    <property type="evidence" value="ECO:0007669"/>
    <property type="project" value="UniProtKB-SubCell"/>
</dbReference>
<comment type="subunit">
    <text evidence="4 6">Monomer.</text>
</comment>
<evidence type="ECO:0000256" key="4">
    <source>
        <dbReference type="HAMAP-Rule" id="MF_00235"/>
    </source>
</evidence>
<dbReference type="Pfam" id="PF05191">
    <property type="entry name" value="ADK_lid"/>
    <property type="match status" value="1"/>
</dbReference>
<comment type="pathway">
    <text evidence="4">Purine metabolism; AMP biosynthesis via salvage pathway; AMP from ADP: step 1/1.</text>
</comment>
<comment type="domain">
    <text evidence="4">Consists of three domains, a large central CORE domain and two small peripheral domains, NMPbind and LID, which undergo movements during catalysis. The LID domain closes over the site of phosphoryl transfer upon ATP binding. Assembling and dissambling the active center during each catalytic cycle provides an effective means to prevent ATP hydrolysis. Some bacteria have evolved a zinc-coordinating structure that stabilizes the LID domain.</text>
</comment>
<comment type="catalytic activity">
    <reaction evidence="4 6">
        <text>AMP + ATP = 2 ADP</text>
        <dbReference type="Rhea" id="RHEA:12973"/>
        <dbReference type="ChEBI" id="CHEBI:30616"/>
        <dbReference type="ChEBI" id="CHEBI:456215"/>
        <dbReference type="ChEBI" id="CHEBI:456216"/>
        <dbReference type="EC" id="2.7.4.3"/>
    </reaction>
</comment>
<comment type="similarity">
    <text evidence="4 5">Belongs to the adenylate kinase family.</text>
</comment>
<feature type="binding site" evidence="4">
    <location>
        <position position="131"/>
    </location>
    <ligand>
        <name>Zn(2+)</name>
        <dbReference type="ChEBI" id="CHEBI:29105"/>
        <note>structural</note>
    </ligand>
</feature>
<sequence length="223" mass="25401">MILVFFGPPGSGKGTVAQFLQEKFGYVQLSTGDVVRAIAKEETPLGKKIAKILKQGALLDDKTMKEILVEELKKEKYKGKTIIFDGYPRTLQQAKDLEEILKNAGSKLTAAIYFDVADKEVVRRLSARLICPKCNKIYGLENPPKKDKICDKCKVALIQRNDDRPEVVKERLRVYKQKTKPLIEFYKEKGLLYVLDANRSIEQTRENIIALLEKIKSEQNGRI</sequence>
<feature type="binding site" evidence="4">
    <location>
        <position position="171"/>
    </location>
    <ligand>
        <name>AMP</name>
        <dbReference type="ChEBI" id="CHEBI:456215"/>
    </ligand>
</feature>
<keyword evidence="4" id="KW-0963">Cytoplasm</keyword>
<feature type="binding site" evidence="4">
    <location>
        <position position="93"/>
    </location>
    <ligand>
        <name>AMP</name>
        <dbReference type="ChEBI" id="CHEBI:456215"/>
    </ligand>
</feature>
<evidence type="ECO:0000256" key="6">
    <source>
        <dbReference type="RuleBase" id="RU003331"/>
    </source>
</evidence>
<protein>
    <recommendedName>
        <fullName evidence="4 6">Adenylate kinase</fullName>
        <shortName evidence="4">AK</shortName>
        <ecNumber evidence="4 6">2.7.4.3</ecNumber>
    </recommendedName>
    <alternativeName>
        <fullName evidence="4">ATP-AMP transphosphorylase</fullName>
    </alternativeName>
    <alternativeName>
        <fullName evidence="4">ATP:AMP phosphotransferase</fullName>
    </alternativeName>
    <alternativeName>
        <fullName evidence="4">Adenylate monophosphate kinase</fullName>
    </alternativeName>
</protein>
<dbReference type="GO" id="GO:0044209">
    <property type="term" value="P:AMP salvage"/>
    <property type="evidence" value="ECO:0007669"/>
    <property type="project" value="UniProtKB-UniRule"/>
</dbReference>
<dbReference type="InterPro" id="IPR000850">
    <property type="entry name" value="Adenylat/UMP-CMP_kin"/>
</dbReference>
<feature type="binding site" evidence="4">
    <location>
        <position position="134"/>
    </location>
    <ligand>
        <name>Zn(2+)</name>
        <dbReference type="ChEBI" id="CHEBI:29105"/>
        <note>structural</note>
    </ligand>
</feature>
<evidence type="ECO:0000259" key="7">
    <source>
        <dbReference type="Pfam" id="PF05191"/>
    </source>
</evidence>
<dbReference type="CDD" id="cd01428">
    <property type="entry name" value="ADK"/>
    <property type="match status" value="1"/>
</dbReference>
<dbReference type="GO" id="GO:0005524">
    <property type="term" value="F:ATP binding"/>
    <property type="evidence" value="ECO:0007669"/>
    <property type="project" value="UniProtKB-UniRule"/>
</dbReference>
<comment type="caution">
    <text evidence="4">Lacks conserved residue(s) required for the propagation of feature annotation.</text>
</comment>
<feature type="binding site" evidence="4">
    <location>
        <position position="150"/>
    </location>
    <ligand>
        <name>Zn(2+)</name>
        <dbReference type="ChEBI" id="CHEBI:29105"/>
        <note>structural</note>
    </ligand>
</feature>
<dbReference type="PANTHER" id="PTHR23359">
    <property type="entry name" value="NUCLEOTIDE KINASE"/>
    <property type="match status" value="1"/>
</dbReference>
<evidence type="ECO:0000256" key="5">
    <source>
        <dbReference type="RuleBase" id="RU003330"/>
    </source>
</evidence>
<keyword evidence="4 6" id="KW-0067">ATP-binding</keyword>
<evidence type="ECO:0000256" key="1">
    <source>
        <dbReference type="ARBA" id="ARBA00022679"/>
    </source>
</evidence>
<dbReference type="GO" id="GO:0004017">
    <property type="term" value="F:AMP kinase activity"/>
    <property type="evidence" value="ECO:0007669"/>
    <property type="project" value="UniProtKB-UniRule"/>
</dbReference>
<accession>A0A497JGF6</accession>
<feature type="binding site" evidence="4">
    <location>
        <position position="153"/>
    </location>
    <ligand>
        <name>Zn(2+)</name>
        <dbReference type="ChEBI" id="CHEBI:29105"/>
        <note>structural</note>
    </ligand>
</feature>
<dbReference type="Gene3D" id="3.40.50.300">
    <property type="entry name" value="P-loop containing nucleotide triphosphate hydrolases"/>
    <property type="match status" value="1"/>
</dbReference>
<dbReference type="InterPro" id="IPR036193">
    <property type="entry name" value="ADK_active_lid_dom_sf"/>
</dbReference>
<feature type="domain" description="Adenylate kinase active site lid" evidence="7">
    <location>
        <begin position="128"/>
        <end position="162"/>
    </location>
</feature>
<dbReference type="HAMAP" id="MF_00235">
    <property type="entry name" value="Adenylate_kinase_Adk"/>
    <property type="match status" value="1"/>
</dbReference>
<dbReference type="Pfam" id="PF00406">
    <property type="entry name" value="ADK"/>
    <property type="match status" value="1"/>
</dbReference>
<evidence type="ECO:0000313" key="9">
    <source>
        <dbReference type="Proteomes" id="UP000278031"/>
    </source>
</evidence>
<dbReference type="SUPFAM" id="SSF57774">
    <property type="entry name" value="Microbial and mitochondrial ADK, insert 'zinc finger' domain"/>
    <property type="match status" value="1"/>
</dbReference>
<dbReference type="UniPathway" id="UPA00588">
    <property type="reaction ID" value="UER00649"/>
</dbReference>
<comment type="subcellular location">
    <subcellularLocation>
        <location evidence="4 6">Cytoplasm</location>
    </subcellularLocation>
</comment>
<dbReference type="InterPro" id="IPR006259">
    <property type="entry name" value="Adenyl_kin_sub"/>
</dbReference>
<organism evidence="8 9">
    <name type="scientific">Candidatus Iainarchaeum sp</name>
    <dbReference type="NCBI Taxonomy" id="3101447"/>
    <lineage>
        <taxon>Archaea</taxon>
        <taxon>Candidatus Iainarchaeota</taxon>
        <taxon>Candidatus Iainarchaeia</taxon>
        <taxon>Candidatus Iainarchaeales</taxon>
        <taxon>Candidatus Iainarchaeaceae</taxon>
        <taxon>Candidatus Iainarchaeum</taxon>
    </lineage>
</organism>
<feature type="binding site" evidence="4">
    <location>
        <begin position="10"/>
        <end position="15"/>
    </location>
    <ligand>
        <name>ATP</name>
        <dbReference type="ChEBI" id="CHEBI:30616"/>
    </ligand>
</feature>
<dbReference type="NCBIfam" id="TIGR01351">
    <property type="entry name" value="adk"/>
    <property type="match status" value="1"/>
</dbReference>
<keyword evidence="1 4" id="KW-0808">Transferase</keyword>
<feature type="binding site" evidence="4">
    <location>
        <position position="128"/>
    </location>
    <ligand>
        <name>ATP</name>
        <dbReference type="ChEBI" id="CHEBI:30616"/>
    </ligand>
</feature>
<feature type="binding site" evidence="4">
    <location>
        <begin position="86"/>
        <end position="89"/>
    </location>
    <ligand>
        <name>AMP</name>
        <dbReference type="ChEBI" id="CHEBI:456215"/>
    </ligand>
</feature>
<dbReference type="InterPro" id="IPR007862">
    <property type="entry name" value="Adenylate_kinase_lid-dom"/>
</dbReference>
<dbReference type="Proteomes" id="UP000278031">
    <property type="component" value="Unassembled WGS sequence"/>
</dbReference>
<dbReference type="EC" id="2.7.4.3" evidence="4 6"/>
<keyword evidence="3 4" id="KW-0418">Kinase</keyword>
<feature type="region of interest" description="NMP" evidence="4">
    <location>
        <begin position="30"/>
        <end position="59"/>
    </location>
</feature>
<evidence type="ECO:0000313" key="8">
    <source>
        <dbReference type="EMBL" id="RLG70071.1"/>
    </source>
</evidence>
<comment type="function">
    <text evidence="4">Catalyzes the reversible transfer of the terminal phosphate group between ATP and AMP. Plays an important role in cellular energy homeostasis and in adenine nucleotide metabolism.</text>
</comment>
<dbReference type="SUPFAM" id="SSF52540">
    <property type="entry name" value="P-loop containing nucleoside triphosphate hydrolases"/>
    <property type="match status" value="1"/>
</dbReference>
<comment type="caution">
    <text evidence="8">The sequence shown here is derived from an EMBL/GenBank/DDBJ whole genome shotgun (WGS) entry which is preliminary data.</text>
</comment>
<feature type="binding site" evidence="4">
    <location>
        <position position="36"/>
    </location>
    <ligand>
        <name>AMP</name>
        <dbReference type="ChEBI" id="CHEBI:456215"/>
    </ligand>
</feature>
<keyword evidence="4" id="KW-0479">Metal-binding</keyword>
<feature type="binding site" evidence="4">
    <location>
        <begin position="57"/>
        <end position="59"/>
    </location>
    <ligand>
        <name>AMP</name>
        <dbReference type="ChEBI" id="CHEBI:456215"/>
    </ligand>
</feature>
<name>A0A497JGF6_9ARCH</name>
<dbReference type="AlphaFoldDB" id="A0A497JGF6"/>
<evidence type="ECO:0000256" key="3">
    <source>
        <dbReference type="ARBA" id="ARBA00022777"/>
    </source>
</evidence>
<keyword evidence="4" id="KW-0545">Nucleotide biosynthesis</keyword>